<comment type="caution">
    <text evidence="8">The sequence shown here is derived from an EMBL/GenBank/DDBJ whole genome shotgun (WGS) entry which is preliminary data.</text>
</comment>
<evidence type="ECO:0000313" key="8">
    <source>
        <dbReference type="EMBL" id="KAG5305710.1"/>
    </source>
</evidence>
<feature type="DNA-binding region" description="DM" evidence="5">
    <location>
        <begin position="25"/>
        <end position="72"/>
    </location>
</feature>
<feature type="non-terminal residue" evidence="8">
    <location>
        <position position="1"/>
    </location>
</feature>
<evidence type="ECO:0000259" key="7">
    <source>
        <dbReference type="PROSITE" id="PS50809"/>
    </source>
</evidence>
<dbReference type="InterPro" id="IPR036407">
    <property type="entry name" value="DM_DNA-bd_sf"/>
</dbReference>
<gene>
    <name evidence="8" type="primary">Dmrt3</name>
    <name evidence="8" type="ORF">G6Z75_0009358</name>
</gene>
<feature type="non-terminal residue" evidence="8">
    <location>
        <position position="272"/>
    </location>
</feature>
<keyword evidence="3 5" id="KW-0238">DNA-binding</keyword>
<evidence type="ECO:0000256" key="6">
    <source>
        <dbReference type="SAM" id="MobiDB-lite"/>
    </source>
</evidence>
<evidence type="ECO:0000256" key="3">
    <source>
        <dbReference type="ARBA" id="ARBA00023125"/>
    </source>
</evidence>
<keyword evidence="1 5" id="KW-0479">Metal-binding</keyword>
<feature type="domain" description="DM" evidence="7">
    <location>
        <begin position="25"/>
        <end position="72"/>
    </location>
</feature>
<keyword evidence="2 5" id="KW-0862">Zinc</keyword>
<comment type="subcellular location">
    <subcellularLocation>
        <location evidence="5">Nucleus</location>
    </subcellularLocation>
</comment>
<dbReference type="EMBL" id="JAANHZ010000870">
    <property type="protein sequence ID" value="KAG5305710.1"/>
    <property type="molecule type" value="Genomic_DNA"/>
</dbReference>
<dbReference type="PROSITE" id="PS50809">
    <property type="entry name" value="DM_2"/>
    <property type="match status" value="1"/>
</dbReference>
<dbReference type="AlphaFoldDB" id="A0A836EQQ2"/>
<dbReference type="GO" id="GO:0007548">
    <property type="term" value="P:sex differentiation"/>
    <property type="evidence" value="ECO:0007669"/>
    <property type="project" value="TreeGrafter"/>
</dbReference>
<dbReference type="Pfam" id="PF00751">
    <property type="entry name" value="DM"/>
    <property type="match status" value="1"/>
</dbReference>
<protein>
    <submittedName>
        <fullName evidence="8">DMRT3 factor</fullName>
    </submittedName>
</protein>
<dbReference type="SUPFAM" id="SSF82927">
    <property type="entry name" value="Cysteine-rich DNA binding domain, (DM domain)"/>
    <property type="match status" value="1"/>
</dbReference>
<name>A0A836EQQ2_9HYME</name>
<dbReference type="InterPro" id="IPR001275">
    <property type="entry name" value="DM_DNA-bd"/>
</dbReference>
<organism evidence="8 9">
    <name type="scientific">Acromyrmex insinuator</name>
    <dbReference type="NCBI Taxonomy" id="230686"/>
    <lineage>
        <taxon>Eukaryota</taxon>
        <taxon>Metazoa</taxon>
        <taxon>Ecdysozoa</taxon>
        <taxon>Arthropoda</taxon>
        <taxon>Hexapoda</taxon>
        <taxon>Insecta</taxon>
        <taxon>Pterygota</taxon>
        <taxon>Neoptera</taxon>
        <taxon>Endopterygota</taxon>
        <taxon>Hymenoptera</taxon>
        <taxon>Apocrita</taxon>
        <taxon>Aculeata</taxon>
        <taxon>Formicoidea</taxon>
        <taxon>Formicidae</taxon>
        <taxon>Myrmicinae</taxon>
        <taxon>Acromyrmex</taxon>
    </lineage>
</organism>
<evidence type="ECO:0000256" key="4">
    <source>
        <dbReference type="ARBA" id="ARBA00023242"/>
    </source>
</evidence>
<dbReference type="GO" id="GO:0000981">
    <property type="term" value="F:DNA-binding transcription factor activity, RNA polymerase II-specific"/>
    <property type="evidence" value="ECO:0007669"/>
    <property type="project" value="TreeGrafter"/>
</dbReference>
<reference evidence="8" key="1">
    <citation type="submission" date="2020-02" db="EMBL/GenBank/DDBJ databases">
        <title>Relaxed selection underlies rapid genomic changes in the transitions from sociality to social parasitism in ants.</title>
        <authorList>
            <person name="Bi X."/>
        </authorList>
    </citation>
    <scope>NUCLEOTIDE SEQUENCE</scope>
    <source>
        <strain evidence="8">BGI-DK2013a</strain>
        <tissue evidence="8">Whole body</tissue>
    </source>
</reference>
<dbReference type="GO" id="GO:0005634">
    <property type="term" value="C:nucleus"/>
    <property type="evidence" value="ECO:0007669"/>
    <property type="project" value="UniProtKB-SubCell"/>
</dbReference>
<dbReference type="Gene3D" id="4.10.1040.10">
    <property type="entry name" value="DM DNA-binding domain"/>
    <property type="match status" value="1"/>
</dbReference>
<dbReference type="GO" id="GO:0046872">
    <property type="term" value="F:metal ion binding"/>
    <property type="evidence" value="ECO:0007669"/>
    <property type="project" value="UniProtKB-KW"/>
</dbReference>
<feature type="region of interest" description="Disordered" evidence="6">
    <location>
        <begin position="251"/>
        <end position="272"/>
    </location>
</feature>
<dbReference type="GO" id="GO:0000978">
    <property type="term" value="F:RNA polymerase II cis-regulatory region sequence-specific DNA binding"/>
    <property type="evidence" value="ECO:0007669"/>
    <property type="project" value="TreeGrafter"/>
</dbReference>
<dbReference type="SMART" id="SM00301">
    <property type="entry name" value="DM"/>
    <property type="match status" value="1"/>
</dbReference>
<keyword evidence="9" id="KW-1185">Reference proteome</keyword>
<dbReference type="PROSITE" id="PS40000">
    <property type="entry name" value="DM_1"/>
    <property type="match status" value="1"/>
</dbReference>
<dbReference type="InterPro" id="IPR026607">
    <property type="entry name" value="DMRT"/>
</dbReference>
<feature type="region of interest" description="Disordered" evidence="6">
    <location>
        <begin position="1"/>
        <end position="21"/>
    </location>
</feature>
<evidence type="ECO:0000313" key="9">
    <source>
        <dbReference type="Proteomes" id="UP000667349"/>
    </source>
</evidence>
<sequence length="272" mass="31313">MGKVKKRRSSVEIPRTETGRKKPMCGRCEVHGVIVLLEGHKMYCKFQKCTCDDCYNFLMQQRIAADNIARKRANKLSKEKKISHVEVNGLSELVIYTLEEMYKSFTVWRSPTKIERILRILVKYAREIDSRIKFNGFLEYFKDSIFKVIYGAEPMSFMTFQQATCYIPPTQILHAPNKELVWDQAVLDGTKLQYPLLNLEYPSQNFPVSWSSNVSLMTTNMSLETFKSPSELSVKSFYPLIDFSAGPSTDSLTAPLRESPTDLSTKSSTYCW</sequence>
<keyword evidence="4 5" id="KW-0539">Nucleus</keyword>
<dbReference type="Proteomes" id="UP000667349">
    <property type="component" value="Unassembled WGS sequence"/>
</dbReference>
<feature type="compositionally biased region" description="Polar residues" evidence="6">
    <location>
        <begin position="261"/>
        <end position="272"/>
    </location>
</feature>
<evidence type="ECO:0000256" key="5">
    <source>
        <dbReference type="PROSITE-ProRule" id="PRU00070"/>
    </source>
</evidence>
<dbReference type="PANTHER" id="PTHR12322:SF53">
    <property type="entry name" value="DOUBLESEX-MAB RELATED 11E"/>
    <property type="match status" value="1"/>
</dbReference>
<accession>A0A836EQQ2</accession>
<proteinExistence type="predicted"/>
<evidence type="ECO:0000256" key="1">
    <source>
        <dbReference type="ARBA" id="ARBA00022723"/>
    </source>
</evidence>
<evidence type="ECO:0000256" key="2">
    <source>
        <dbReference type="ARBA" id="ARBA00022833"/>
    </source>
</evidence>
<dbReference type="PANTHER" id="PTHR12322">
    <property type="entry name" value="DOUBLESEX AND MAB-3 RELATED TRANSCRIPTION FACTOR DMRT"/>
    <property type="match status" value="1"/>
</dbReference>